<dbReference type="EMBL" id="FZMP01000090">
    <property type="protein sequence ID" value="SNQ60370.1"/>
    <property type="molecule type" value="Genomic_DNA"/>
</dbReference>
<keyword evidence="2" id="KW-1185">Reference proteome</keyword>
<gene>
    <name evidence="1" type="ORF">MNV_180002</name>
</gene>
<evidence type="ECO:0000313" key="1">
    <source>
        <dbReference type="EMBL" id="SNQ60370.1"/>
    </source>
</evidence>
<dbReference type="AlphaFoldDB" id="A0A284VM61"/>
<reference evidence="2" key="1">
    <citation type="submission" date="2017-06" db="EMBL/GenBank/DDBJ databases">
        <authorList>
            <person name="Cremers G."/>
        </authorList>
    </citation>
    <scope>NUCLEOTIDE SEQUENCE [LARGE SCALE GENOMIC DNA]</scope>
</reference>
<evidence type="ECO:0008006" key="3">
    <source>
        <dbReference type="Google" id="ProtNLM"/>
    </source>
</evidence>
<dbReference type="RefSeq" id="WP_256999981.1">
    <property type="nucleotide sequence ID" value="NZ_FZMP01000090.1"/>
</dbReference>
<name>A0A284VM61_9EURY</name>
<dbReference type="Proteomes" id="UP000218615">
    <property type="component" value="Unassembled WGS sequence"/>
</dbReference>
<organism evidence="1 2">
    <name type="scientific">Candidatus Methanoperedens nitratireducens</name>
    <dbReference type="NCBI Taxonomy" id="1392998"/>
    <lineage>
        <taxon>Archaea</taxon>
        <taxon>Methanobacteriati</taxon>
        <taxon>Methanobacteriota</taxon>
        <taxon>Stenosarchaea group</taxon>
        <taxon>Methanomicrobia</taxon>
        <taxon>Methanosarcinales</taxon>
        <taxon>ANME-2 cluster</taxon>
        <taxon>Candidatus Methanoperedentaceae</taxon>
        <taxon>Candidatus Methanoperedens</taxon>
    </lineage>
</organism>
<proteinExistence type="predicted"/>
<accession>A0A284VM61</accession>
<sequence>MKQRINITIEPKVLESVDKERGLIKRSTFLENILKQRYNIK</sequence>
<evidence type="ECO:0000313" key="2">
    <source>
        <dbReference type="Proteomes" id="UP000218615"/>
    </source>
</evidence>
<protein>
    <recommendedName>
        <fullName evidence="3">Ribbon-helix-helix protein CopG domain-containing protein</fullName>
    </recommendedName>
</protein>